<sequence>MAQLKVHNSLQPGPAVPFTPKEEGKVSWYACGPTVYDHSHLGHARNYVSTDIIRRVMRDYFGYKIILKARRQRLLEIEKSRKYSESDLAKLAATAFQSYAEANLPELLTSSDDSPLSPSNYVARRDAAYAKVLAGGTLTGEGKPGDAEAKMKMHLSNLTAAAAAIQEEKVFGGADEILLPYLDSLYKDSIDGADHTIFTDVTKYWEDDFMGDMDALNVMRPDTITRVTAYVPQIAKFVEQLVAKGFAYEAEGSVYFDIAAFEAAGNPYARLRPESRNDKALQEDGEGSLSKSLGGKRGPGDFALWKKSKPGEPVWDSVWGGGRPGWHIECSVMASDVLGSQMDIHSGGIDLAFPHHDNELAQSEAYFCEHGKGPHSWVNYFLHMGHLSIAGSKMSKSLKNFQTIKDALKTDYSPRGMRIVFLMGRWNDGVEISSDMRTMAEGWETTVNNFFILVKSLIADKGSHVTSTAESLTNLTIDSETQEGLYANLAKARDAMESALNDSFDTPKAMQVLYGLIKEANIHVNTHKANVDVPGLEAIARWVTKMVGIFGLDSAAAPPYDGLGWTSTAFTGELTPLEIAEPFHTMLERVRDEIERLDIHSPALDAILATKVDTEFETLTSSGTRDPEALVMPYLRVVAKARDEIRKLAPTSPVKKEILALSDRIRDEELTNLGVYLDDRSDQGALIKFVSKEELLAQREEKAAKEKEKLAQKEAAKLAREKLEAEKAEKAKVSPLDMFRDDRYSEWDEEGIPTRTSDGKEVPKSGIKKMKKDWERQKKAHEEWKAKSQA</sequence>
<evidence type="ECO:0000256" key="6">
    <source>
        <dbReference type="ARBA" id="ARBA00022598"/>
    </source>
</evidence>
<dbReference type="OrthoDB" id="438179at2759"/>
<keyword evidence="9" id="KW-0862">Zinc</keyword>
<dbReference type="Proteomes" id="UP000016922">
    <property type="component" value="Unassembled WGS sequence"/>
</dbReference>
<dbReference type="Gene3D" id="1.20.120.1910">
    <property type="entry name" value="Cysteine-tRNA ligase, C-terminal anti-codon recognition domain"/>
    <property type="match status" value="1"/>
</dbReference>
<comment type="subcellular location">
    <subcellularLocation>
        <location evidence="2">Cytoplasm</location>
    </subcellularLocation>
</comment>
<evidence type="ECO:0000256" key="15">
    <source>
        <dbReference type="SAM" id="MobiDB-lite"/>
    </source>
</evidence>
<dbReference type="GO" id="GO:0046872">
    <property type="term" value="F:metal ion binding"/>
    <property type="evidence" value="ECO:0007669"/>
    <property type="project" value="UniProtKB-KW"/>
</dbReference>
<evidence type="ECO:0000256" key="7">
    <source>
        <dbReference type="ARBA" id="ARBA00022723"/>
    </source>
</evidence>
<evidence type="ECO:0000313" key="19">
    <source>
        <dbReference type="Proteomes" id="UP000016922"/>
    </source>
</evidence>
<dbReference type="InterPro" id="IPR015803">
    <property type="entry name" value="Cys-tRNA-ligase"/>
</dbReference>
<dbReference type="OMA" id="YEGLGWA"/>
<evidence type="ECO:0000256" key="12">
    <source>
        <dbReference type="ARBA" id="ARBA00023146"/>
    </source>
</evidence>
<proteinExistence type="inferred from homology"/>
<evidence type="ECO:0000256" key="13">
    <source>
        <dbReference type="ARBA" id="ARBA00031499"/>
    </source>
</evidence>
<dbReference type="PANTHER" id="PTHR10890:SF3">
    <property type="entry name" value="CYSTEINE--TRNA LIGASE, CYTOPLASMIC"/>
    <property type="match status" value="1"/>
</dbReference>
<evidence type="ECO:0000256" key="1">
    <source>
        <dbReference type="ARBA" id="ARBA00001947"/>
    </source>
</evidence>
<dbReference type="HAMAP" id="MF_00041">
    <property type="entry name" value="Cys_tRNA_synth"/>
    <property type="match status" value="1"/>
</dbReference>
<keyword evidence="18" id="KW-0808">Transferase</keyword>
<dbReference type="EMBL" id="KE145358">
    <property type="protein sequence ID" value="EPE33475.1"/>
    <property type="molecule type" value="Genomic_DNA"/>
</dbReference>
<dbReference type="GO" id="GO:0005737">
    <property type="term" value="C:cytoplasm"/>
    <property type="evidence" value="ECO:0007669"/>
    <property type="project" value="UniProtKB-SubCell"/>
</dbReference>
<dbReference type="FunFam" id="3.40.50.620:FF:000186">
    <property type="entry name" value="Putative Cysteinyl-tRNA synthetase"/>
    <property type="match status" value="1"/>
</dbReference>
<keyword evidence="6" id="KW-0436">Ligase</keyword>
<accession>S3D6R8</accession>
<gene>
    <name evidence="18" type="ORF">GLAREA_06488</name>
</gene>
<dbReference type="eggNOG" id="KOG2007">
    <property type="taxonomic scope" value="Eukaryota"/>
</dbReference>
<evidence type="ECO:0000256" key="9">
    <source>
        <dbReference type="ARBA" id="ARBA00022833"/>
    </source>
</evidence>
<evidence type="ECO:0000256" key="8">
    <source>
        <dbReference type="ARBA" id="ARBA00022741"/>
    </source>
</evidence>
<dbReference type="PRINTS" id="PR00983">
    <property type="entry name" value="TRNASYNTHCYS"/>
</dbReference>
<dbReference type="SUPFAM" id="SSF52374">
    <property type="entry name" value="Nucleotidylyl transferase"/>
    <property type="match status" value="1"/>
</dbReference>
<keyword evidence="8" id="KW-0547">Nucleotide-binding</keyword>
<feature type="region of interest" description="Disordered" evidence="15">
    <location>
        <begin position="744"/>
        <end position="790"/>
    </location>
</feature>
<feature type="domain" description="tRNA synthetases class I catalytic" evidence="16">
    <location>
        <begin position="18"/>
        <end position="434"/>
    </location>
</feature>
<dbReference type="GO" id="GO:0016740">
    <property type="term" value="F:transferase activity"/>
    <property type="evidence" value="ECO:0007669"/>
    <property type="project" value="UniProtKB-KW"/>
</dbReference>
<evidence type="ECO:0000256" key="2">
    <source>
        <dbReference type="ARBA" id="ARBA00004496"/>
    </source>
</evidence>
<reference evidence="18 19" key="1">
    <citation type="journal article" date="2013" name="BMC Genomics">
        <title>Genomics-driven discovery of the pneumocandin biosynthetic gene cluster in the fungus Glarea lozoyensis.</title>
        <authorList>
            <person name="Chen L."/>
            <person name="Yue Q."/>
            <person name="Zhang X."/>
            <person name="Xiang M."/>
            <person name="Wang C."/>
            <person name="Li S."/>
            <person name="Che Y."/>
            <person name="Ortiz-Lopez F.J."/>
            <person name="Bills G.F."/>
            <person name="Liu X."/>
            <person name="An Z."/>
        </authorList>
    </citation>
    <scope>NUCLEOTIDE SEQUENCE [LARGE SCALE GENOMIC DNA]</scope>
    <source>
        <strain evidence="19">ATCC 20868 / MF5171</strain>
    </source>
</reference>
<keyword evidence="12" id="KW-0030">Aminoacyl-tRNA synthetase</keyword>
<evidence type="ECO:0000256" key="4">
    <source>
        <dbReference type="ARBA" id="ARBA00012832"/>
    </source>
</evidence>
<evidence type="ECO:0000256" key="14">
    <source>
        <dbReference type="SAM" id="Coils"/>
    </source>
</evidence>
<keyword evidence="5" id="KW-0963">Cytoplasm</keyword>
<feature type="compositionally biased region" description="Basic and acidic residues" evidence="15">
    <location>
        <begin position="772"/>
        <end position="790"/>
    </location>
</feature>
<dbReference type="EC" id="6.1.1.16" evidence="4"/>
<name>S3D6R8_GLAL2</name>
<evidence type="ECO:0000259" key="16">
    <source>
        <dbReference type="Pfam" id="PF01406"/>
    </source>
</evidence>
<evidence type="ECO:0000256" key="11">
    <source>
        <dbReference type="ARBA" id="ARBA00022917"/>
    </source>
</evidence>
<keyword evidence="14" id="KW-0175">Coiled coil</keyword>
<dbReference type="SUPFAM" id="SSF47323">
    <property type="entry name" value="Anticodon-binding domain of a subclass of class I aminoacyl-tRNA synthetases"/>
    <property type="match status" value="1"/>
</dbReference>
<dbReference type="Gene3D" id="3.40.50.620">
    <property type="entry name" value="HUPs"/>
    <property type="match status" value="2"/>
</dbReference>
<dbReference type="PANTHER" id="PTHR10890">
    <property type="entry name" value="CYSTEINYL-TRNA SYNTHETASE"/>
    <property type="match status" value="1"/>
</dbReference>
<dbReference type="InterPro" id="IPR009080">
    <property type="entry name" value="tRNAsynth_Ia_anticodon-bd"/>
</dbReference>
<keyword evidence="10" id="KW-0067">ATP-binding</keyword>
<evidence type="ECO:0000256" key="5">
    <source>
        <dbReference type="ARBA" id="ARBA00022490"/>
    </source>
</evidence>
<protein>
    <recommendedName>
        <fullName evidence="4">cysteine--tRNA ligase</fullName>
        <ecNumber evidence="4">6.1.1.16</ecNumber>
    </recommendedName>
    <alternativeName>
        <fullName evidence="13">Cysteinyl-tRNA synthetase</fullName>
    </alternativeName>
</protein>
<evidence type="ECO:0000259" key="17">
    <source>
        <dbReference type="Pfam" id="PF09190"/>
    </source>
</evidence>
<dbReference type="InterPro" id="IPR024909">
    <property type="entry name" value="Cys-tRNA/MSH_ligase"/>
</dbReference>
<keyword evidence="7" id="KW-0479">Metal-binding</keyword>
<dbReference type="AlphaFoldDB" id="S3D6R8"/>
<feature type="coiled-coil region" evidence="14">
    <location>
        <begin position="696"/>
        <end position="733"/>
    </location>
</feature>
<dbReference type="InterPro" id="IPR015273">
    <property type="entry name" value="Cys-tRNA-synt_Ia_DALR"/>
</dbReference>
<dbReference type="HOGENOM" id="CLU_013528_3_1_1"/>
<dbReference type="GeneID" id="19465541"/>
<dbReference type="STRING" id="1116229.S3D6R8"/>
<dbReference type="GO" id="GO:0005524">
    <property type="term" value="F:ATP binding"/>
    <property type="evidence" value="ECO:0007669"/>
    <property type="project" value="UniProtKB-KW"/>
</dbReference>
<dbReference type="NCBIfam" id="TIGR00435">
    <property type="entry name" value="cysS"/>
    <property type="match status" value="1"/>
</dbReference>
<dbReference type="RefSeq" id="XP_008080092.1">
    <property type="nucleotide sequence ID" value="XM_008081901.1"/>
</dbReference>
<dbReference type="Pfam" id="PF01406">
    <property type="entry name" value="tRNA-synt_1e"/>
    <property type="match status" value="1"/>
</dbReference>
<dbReference type="GO" id="GO:0006423">
    <property type="term" value="P:cysteinyl-tRNA aminoacylation"/>
    <property type="evidence" value="ECO:0007669"/>
    <property type="project" value="InterPro"/>
</dbReference>
<comment type="similarity">
    <text evidence="3">Belongs to the class-I aminoacyl-tRNA synthetase family.</text>
</comment>
<evidence type="ECO:0000256" key="10">
    <source>
        <dbReference type="ARBA" id="ARBA00022840"/>
    </source>
</evidence>
<evidence type="ECO:0000256" key="3">
    <source>
        <dbReference type="ARBA" id="ARBA00005594"/>
    </source>
</evidence>
<comment type="cofactor">
    <cofactor evidence="1">
        <name>Zn(2+)</name>
        <dbReference type="ChEBI" id="CHEBI:29105"/>
    </cofactor>
</comment>
<keyword evidence="19" id="KW-1185">Reference proteome</keyword>
<keyword evidence="11" id="KW-0648">Protein biosynthesis</keyword>
<organism evidence="18 19">
    <name type="scientific">Glarea lozoyensis (strain ATCC 20868 / MF5171)</name>
    <dbReference type="NCBI Taxonomy" id="1116229"/>
    <lineage>
        <taxon>Eukaryota</taxon>
        <taxon>Fungi</taxon>
        <taxon>Dikarya</taxon>
        <taxon>Ascomycota</taxon>
        <taxon>Pezizomycotina</taxon>
        <taxon>Leotiomycetes</taxon>
        <taxon>Helotiales</taxon>
        <taxon>Helotiaceae</taxon>
        <taxon>Glarea</taxon>
    </lineage>
</organism>
<feature type="domain" description="Cysteinyl-tRNA synthetase class Ia DALR" evidence="17">
    <location>
        <begin position="497"/>
        <end position="552"/>
    </location>
</feature>
<evidence type="ECO:0000313" key="18">
    <source>
        <dbReference type="EMBL" id="EPE33475.1"/>
    </source>
</evidence>
<feature type="region of interest" description="Disordered" evidence="15">
    <location>
        <begin position="274"/>
        <end position="297"/>
    </location>
</feature>
<dbReference type="Pfam" id="PF09190">
    <property type="entry name" value="DALR_2"/>
    <property type="match status" value="1"/>
</dbReference>
<dbReference type="InterPro" id="IPR032678">
    <property type="entry name" value="tRNA-synt_1_cat_dom"/>
</dbReference>
<dbReference type="GO" id="GO:0004817">
    <property type="term" value="F:cysteine-tRNA ligase activity"/>
    <property type="evidence" value="ECO:0007669"/>
    <property type="project" value="UniProtKB-EC"/>
</dbReference>
<dbReference type="InterPro" id="IPR014729">
    <property type="entry name" value="Rossmann-like_a/b/a_fold"/>
</dbReference>
<dbReference type="KEGG" id="glz:GLAREA_06488"/>